<dbReference type="EMBL" id="JBHSFP010000011">
    <property type="protein sequence ID" value="MFC4532667.1"/>
    <property type="molecule type" value="Genomic_DNA"/>
</dbReference>
<evidence type="ECO:0000256" key="1">
    <source>
        <dbReference type="ARBA" id="ARBA00023015"/>
    </source>
</evidence>
<reference evidence="7" key="1">
    <citation type="journal article" date="2019" name="Int. J. Syst. Evol. Microbiol.">
        <title>The Global Catalogue of Microorganisms (GCM) 10K type strain sequencing project: providing services to taxonomists for standard genome sequencing and annotation.</title>
        <authorList>
            <consortium name="The Broad Institute Genomics Platform"/>
            <consortium name="The Broad Institute Genome Sequencing Center for Infectious Disease"/>
            <person name="Wu L."/>
            <person name="Ma J."/>
        </authorList>
    </citation>
    <scope>NUCLEOTIDE SEQUENCE [LARGE SCALE GENOMIC DNA]</scope>
    <source>
        <strain evidence="7">CGMCC 4.7132</strain>
    </source>
</reference>
<dbReference type="PROSITE" id="PS50977">
    <property type="entry name" value="HTH_TETR_2"/>
    <property type="match status" value="1"/>
</dbReference>
<dbReference type="Proteomes" id="UP001596004">
    <property type="component" value="Unassembled WGS sequence"/>
</dbReference>
<dbReference type="InterPro" id="IPR011075">
    <property type="entry name" value="TetR_C"/>
</dbReference>
<dbReference type="Gene3D" id="1.10.10.60">
    <property type="entry name" value="Homeodomain-like"/>
    <property type="match status" value="1"/>
</dbReference>
<evidence type="ECO:0000256" key="2">
    <source>
        <dbReference type="ARBA" id="ARBA00023125"/>
    </source>
</evidence>
<keyword evidence="1" id="KW-0805">Transcription regulation</keyword>
<dbReference type="Gene3D" id="1.10.357.10">
    <property type="entry name" value="Tetracycline Repressor, domain 2"/>
    <property type="match status" value="1"/>
</dbReference>
<evidence type="ECO:0000313" key="7">
    <source>
        <dbReference type="Proteomes" id="UP001596004"/>
    </source>
</evidence>
<dbReference type="PANTHER" id="PTHR30055:SF148">
    <property type="entry name" value="TETR-FAMILY TRANSCRIPTIONAL REGULATOR"/>
    <property type="match status" value="1"/>
</dbReference>
<feature type="DNA-binding region" description="H-T-H motif" evidence="4">
    <location>
        <begin position="41"/>
        <end position="60"/>
    </location>
</feature>
<dbReference type="Pfam" id="PF00440">
    <property type="entry name" value="TetR_N"/>
    <property type="match status" value="1"/>
</dbReference>
<comment type="caution">
    <text evidence="6">The sequence shown here is derived from an EMBL/GenBank/DDBJ whole genome shotgun (WGS) entry which is preliminary data.</text>
</comment>
<sequence>MSADPTPARPHTGRRRNPAVRRAVLRCAADLLAGPDGAAVSIDAIARAAGVSKHTIYRWWPSKGAVLLEAVVEHAQQEVALPDTGALAADLEAFLAGTFQAVERAGPLLRGLMAEAQRDTEAAQGMRDFVTARRGGLRALLTRGRDRGELPAGTDLELMMDQIYGLMWYRLLLARSPLTAEVAARLAHAIAGPVTPPPPPDPPART</sequence>
<evidence type="ECO:0000256" key="3">
    <source>
        <dbReference type="ARBA" id="ARBA00023163"/>
    </source>
</evidence>
<dbReference type="InterPro" id="IPR036271">
    <property type="entry name" value="Tet_transcr_reg_TetR-rel_C_sf"/>
</dbReference>
<evidence type="ECO:0000256" key="4">
    <source>
        <dbReference type="PROSITE-ProRule" id="PRU00335"/>
    </source>
</evidence>
<dbReference type="InterPro" id="IPR009057">
    <property type="entry name" value="Homeodomain-like_sf"/>
</dbReference>
<organism evidence="6 7">
    <name type="scientific">Sphaerisporangium dianthi</name>
    <dbReference type="NCBI Taxonomy" id="1436120"/>
    <lineage>
        <taxon>Bacteria</taxon>
        <taxon>Bacillati</taxon>
        <taxon>Actinomycetota</taxon>
        <taxon>Actinomycetes</taxon>
        <taxon>Streptosporangiales</taxon>
        <taxon>Streptosporangiaceae</taxon>
        <taxon>Sphaerisporangium</taxon>
    </lineage>
</organism>
<feature type="domain" description="HTH tetR-type" evidence="5">
    <location>
        <begin position="18"/>
        <end position="78"/>
    </location>
</feature>
<keyword evidence="3" id="KW-0804">Transcription</keyword>
<proteinExistence type="predicted"/>
<dbReference type="PANTHER" id="PTHR30055">
    <property type="entry name" value="HTH-TYPE TRANSCRIPTIONAL REGULATOR RUTR"/>
    <property type="match status" value="1"/>
</dbReference>
<accession>A0ABV9CJ13</accession>
<evidence type="ECO:0000259" key="5">
    <source>
        <dbReference type="PROSITE" id="PS50977"/>
    </source>
</evidence>
<evidence type="ECO:0000313" key="6">
    <source>
        <dbReference type="EMBL" id="MFC4532667.1"/>
    </source>
</evidence>
<dbReference type="InterPro" id="IPR050109">
    <property type="entry name" value="HTH-type_TetR-like_transc_reg"/>
</dbReference>
<gene>
    <name evidence="6" type="ORF">ACFO60_17970</name>
</gene>
<name>A0ABV9CJ13_9ACTN</name>
<protein>
    <submittedName>
        <fullName evidence="6">TetR/AcrR family transcriptional regulator</fullName>
    </submittedName>
</protein>
<keyword evidence="2 4" id="KW-0238">DNA-binding</keyword>
<keyword evidence="7" id="KW-1185">Reference proteome</keyword>
<dbReference type="InterPro" id="IPR001647">
    <property type="entry name" value="HTH_TetR"/>
</dbReference>
<dbReference type="SUPFAM" id="SSF48498">
    <property type="entry name" value="Tetracyclin repressor-like, C-terminal domain"/>
    <property type="match status" value="1"/>
</dbReference>
<dbReference type="RefSeq" id="WP_380841529.1">
    <property type="nucleotide sequence ID" value="NZ_JBHSFP010000011.1"/>
</dbReference>
<dbReference type="SUPFAM" id="SSF46689">
    <property type="entry name" value="Homeodomain-like"/>
    <property type="match status" value="1"/>
</dbReference>
<dbReference type="Pfam" id="PF16859">
    <property type="entry name" value="TetR_C_11"/>
    <property type="match status" value="1"/>
</dbReference>